<sequence>MFAFRRHSNLSKGQNTPVFDCFLLKKTAFHHGISPILHEELREEHARRPVGTGFMFPPKRRPAGRLRSRCCAPSFTASPAGFAKLRIGKF</sequence>
<evidence type="ECO:0000313" key="1">
    <source>
        <dbReference type="EMBL" id="TRD66378.1"/>
    </source>
</evidence>
<dbReference type="EMBL" id="VCUZ02000021">
    <property type="protein sequence ID" value="TRD66378.1"/>
    <property type="molecule type" value="Genomic_DNA"/>
</dbReference>
<evidence type="ECO:0000313" key="2">
    <source>
        <dbReference type="Proteomes" id="UP000318962"/>
    </source>
</evidence>
<name>A0A547TFF0_SALMU</name>
<accession>A0A547TFF0</accession>
<protein>
    <submittedName>
        <fullName evidence="1">Uncharacterized protein</fullName>
    </submittedName>
</protein>
<proteinExistence type="predicted"/>
<gene>
    <name evidence="1" type="ORF">FG699_025170</name>
</gene>
<reference evidence="1 2" key="1">
    <citation type="journal article" date="2019" name="Appl. Environ. Microbiol.">
        <title>Clinically Unreported Salmonellosis Outbreak Detected via Comparative Genomic Analysis of Municipal Wastewater Salmonella Isolates.</title>
        <authorList>
            <person name="Diemert S."/>
            <person name="Yan T."/>
        </authorList>
    </citation>
    <scope>NUCLEOTIDE SEQUENCE [LARGE SCALE GENOMIC DNA]</scope>
    <source>
        <strain evidence="1 2">HIY0178</strain>
    </source>
</reference>
<comment type="caution">
    <text evidence="1">The sequence shown here is derived from an EMBL/GenBank/DDBJ whole genome shotgun (WGS) entry which is preliminary data.</text>
</comment>
<dbReference type="AlphaFoldDB" id="A0A547TFF0"/>
<organism evidence="1 2">
    <name type="scientific">Salmonella muenchen</name>
    <dbReference type="NCBI Taxonomy" id="596"/>
    <lineage>
        <taxon>Bacteria</taxon>
        <taxon>Pseudomonadati</taxon>
        <taxon>Pseudomonadota</taxon>
        <taxon>Gammaproteobacteria</taxon>
        <taxon>Enterobacterales</taxon>
        <taxon>Enterobacteriaceae</taxon>
        <taxon>Salmonella</taxon>
    </lineage>
</organism>
<dbReference type="Proteomes" id="UP000318962">
    <property type="component" value="Unassembled WGS sequence"/>
</dbReference>